<evidence type="ECO:0000313" key="2">
    <source>
        <dbReference type="Proteomes" id="UP000230852"/>
    </source>
</evidence>
<dbReference type="AlphaFoldDB" id="A0A2H0TYA4"/>
<sequence length="182" mass="20416">MSTKDEGDKSRFGVINGGGETTPTVLDKTDFEVKKGGILSLIEEHNFTNEEVKQKIQFVFGKAVYCFDGVKNLFVDKDLSSLDRKILAHKIKRNVMQNLNEIVDSMSSGKTTVVTSEKLSDIENGLNLVVEHFINSSVTELDKQEKNNILGKILALVFAYIDSHEIPREDYINFLSKLSTQV</sequence>
<reference evidence="2" key="1">
    <citation type="submission" date="2017-09" db="EMBL/GenBank/DDBJ databases">
        <title>Depth-based differentiation of microbial function through sediment-hosted aquifers and enrichment of novel symbionts in the deep terrestrial subsurface.</title>
        <authorList>
            <person name="Probst A.J."/>
            <person name="Ladd B."/>
            <person name="Jarett J.K."/>
            <person name="Geller-Mcgrath D.E."/>
            <person name="Sieber C.M.K."/>
            <person name="Emerson J.B."/>
            <person name="Anantharaman K."/>
            <person name="Thomas B.C."/>
            <person name="Malmstrom R."/>
            <person name="Stieglmeier M."/>
            <person name="Klingl A."/>
            <person name="Woyke T."/>
            <person name="Ryan C.M."/>
            <person name="Banfield J.F."/>
        </authorList>
    </citation>
    <scope>NUCLEOTIDE SEQUENCE [LARGE SCALE GENOMIC DNA]</scope>
</reference>
<dbReference type="Proteomes" id="UP000230852">
    <property type="component" value="Unassembled WGS sequence"/>
</dbReference>
<organism evidence="1 2">
    <name type="scientific">Candidatus Magasanikbacteria bacterium CG10_big_fil_rev_8_21_14_0_10_36_16</name>
    <dbReference type="NCBI Taxonomy" id="1974645"/>
    <lineage>
        <taxon>Bacteria</taxon>
        <taxon>Candidatus Magasanikiibacteriota</taxon>
    </lineage>
</organism>
<dbReference type="EMBL" id="PFBU01000056">
    <property type="protein sequence ID" value="PIR78215.1"/>
    <property type="molecule type" value="Genomic_DNA"/>
</dbReference>
<name>A0A2H0TYA4_9BACT</name>
<protein>
    <submittedName>
        <fullName evidence="1">Uncharacterized protein</fullName>
    </submittedName>
</protein>
<evidence type="ECO:0000313" key="1">
    <source>
        <dbReference type="EMBL" id="PIR78215.1"/>
    </source>
</evidence>
<gene>
    <name evidence="1" type="ORF">COU28_02800</name>
</gene>
<accession>A0A2H0TYA4</accession>
<proteinExistence type="predicted"/>
<comment type="caution">
    <text evidence="1">The sequence shown here is derived from an EMBL/GenBank/DDBJ whole genome shotgun (WGS) entry which is preliminary data.</text>
</comment>